<feature type="region of interest" description="Disordered" evidence="2">
    <location>
        <begin position="1"/>
        <end position="25"/>
    </location>
</feature>
<dbReference type="Pfam" id="PF02613">
    <property type="entry name" value="Nitrate_red_del"/>
    <property type="match status" value="1"/>
</dbReference>
<dbReference type="AlphaFoldDB" id="M0A3F9"/>
<dbReference type="PATRIC" id="fig|1227493.4.peg.1744"/>
<protein>
    <submittedName>
        <fullName evidence="3">Anaerobic dehydrogenase-like protein</fullName>
    </submittedName>
</protein>
<feature type="compositionally biased region" description="Polar residues" evidence="2">
    <location>
        <begin position="11"/>
        <end position="21"/>
    </location>
</feature>
<dbReference type="PANTHER" id="PTHR34227:SF1">
    <property type="entry name" value="DIMETHYL SULFOXIDE REDUCTASE CHAPERONE-RELATED"/>
    <property type="match status" value="1"/>
</dbReference>
<dbReference type="RefSeq" id="WP_006652970.1">
    <property type="nucleotide sequence ID" value="NZ_AOIM01000025.1"/>
</dbReference>
<keyword evidence="4" id="KW-1185">Reference proteome</keyword>
<dbReference type="InterPro" id="IPR050289">
    <property type="entry name" value="TorD/DmsD_chaperones"/>
</dbReference>
<dbReference type="InterPro" id="IPR020945">
    <property type="entry name" value="DMSO/NO3_reduct_chaperone"/>
</dbReference>
<reference evidence="3 4" key="1">
    <citation type="journal article" date="2014" name="PLoS Genet.">
        <title>Phylogenetically driven sequencing of extremely halophilic archaea reveals strategies for static and dynamic osmo-response.</title>
        <authorList>
            <person name="Becker E.A."/>
            <person name="Seitzer P.M."/>
            <person name="Tritt A."/>
            <person name="Larsen D."/>
            <person name="Krusor M."/>
            <person name="Yao A.I."/>
            <person name="Wu D."/>
            <person name="Madern D."/>
            <person name="Eisen J.A."/>
            <person name="Darling A.E."/>
            <person name="Facciotti M.T."/>
        </authorList>
    </citation>
    <scope>NUCLEOTIDE SEQUENCE [LARGE SCALE GENOMIC DNA]</scope>
    <source>
        <strain evidence="3 4">JCM 10989</strain>
    </source>
</reference>
<dbReference type="Proteomes" id="UP000011519">
    <property type="component" value="Unassembled WGS sequence"/>
</dbReference>
<feature type="region of interest" description="Disordered" evidence="2">
    <location>
        <begin position="261"/>
        <end position="321"/>
    </location>
</feature>
<evidence type="ECO:0000256" key="1">
    <source>
        <dbReference type="ARBA" id="ARBA00023186"/>
    </source>
</evidence>
<dbReference type="OrthoDB" id="320758at2157"/>
<dbReference type="InterPro" id="IPR036411">
    <property type="entry name" value="TorD-like_sf"/>
</dbReference>
<gene>
    <name evidence="3" type="ORF">C483_08804</name>
</gene>
<dbReference type="EMBL" id="AOIM01000025">
    <property type="protein sequence ID" value="ELY91878.1"/>
    <property type="molecule type" value="Genomic_DNA"/>
</dbReference>
<accession>M0A3F9</accession>
<proteinExistence type="predicted"/>
<dbReference type="SUPFAM" id="SSF89155">
    <property type="entry name" value="TorD-like"/>
    <property type="match status" value="1"/>
</dbReference>
<evidence type="ECO:0000313" key="4">
    <source>
        <dbReference type="Proteomes" id="UP000011519"/>
    </source>
</evidence>
<keyword evidence="1" id="KW-0143">Chaperone</keyword>
<organism evidence="3 4">
    <name type="scientific">Natrialba hulunbeirensis JCM 10989</name>
    <dbReference type="NCBI Taxonomy" id="1227493"/>
    <lineage>
        <taxon>Archaea</taxon>
        <taxon>Methanobacteriati</taxon>
        <taxon>Methanobacteriota</taxon>
        <taxon>Stenosarchaea group</taxon>
        <taxon>Halobacteria</taxon>
        <taxon>Halobacteriales</taxon>
        <taxon>Natrialbaceae</taxon>
        <taxon>Natrialba</taxon>
    </lineage>
</organism>
<dbReference type="Gene3D" id="1.10.3480.10">
    <property type="entry name" value="TorD-like"/>
    <property type="match status" value="1"/>
</dbReference>
<dbReference type="STRING" id="1227493.C483_08804"/>
<sequence>MTTPPAHDPSDLSSGTDGNSKTAHESVHRARLYKLLSLAFDRPGEALESALVSGTFDEQLLESAAALDGDSEGDDDGTDTALYDAASAVVNESPTTQAAVDEHYSTWTSLFGFETGGDIPQYEIEFSPGTLVTSTDTLSDIAGFYDAFGLSLADDRRERVDHLCIELEFVSQLALQTAALAKKDDETGLEIVTDAQGSFIEDHLGRWLPRYREAIEDVDGTDEKDETGEETDTAFYDALAVLACRLVERDADQFAVEPDVFAETPAEPSPLEGLTNSEGDVDFRCGTCGSGSGPSSAPATEREAEPEPEPQLPMGNRDGPY</sequence>
<comment type="caution">
    <text evidence="3">The sequence shown here is derived from an EMBL/GenBank/DDBJ whole genome shotgun (WGS) entry which is preliminary data.</text>
</comment>
<evidence type="ECO:0000313" key="3">
    <source>
        <dbReference type="EMBL" id="ELY91878.1"/>
    </source>
</evidence>
<name>M0A3F9_9EURY</name>
<evidence type="ECO:0000256" key="2">
    <source>
        <dbReference type="SAM" id="MobiDB-lite"/>
    </source>
</evidence>
<dbReference type="PANTHER" id="PTHR34227">
    <property type="entry name" value="CHAPERONE PROTEIN YCDY"/>
    <property type="match status" value="1"/>
</dbReference>